<dbReference type="InterPro" id="IPR020846">
    <property type="entry name" value="MFS_dom"/>
</dbReference>
<feature type="region of interest" description="Disordered" evidence="6">
    <location>
        <begin position="397"/>
        <end position="429"/>
    </location>
</feature>
<feature type="transmembrane region" description="Helical" evidence="7">
    <location>
        <begin position="152"/>
        <end position="169"/>
    </location>
</feature>
<dbReference type="AlphaFoldDB" id="A0A1G7DQM1"/>
<keyword evidence="4 7" id="KW-1133">Transmembrane helix</keyword>
<evidence type="ECO:0000313" key="9">
    <source>
        <dbReference type="EMBL" id="SDE53476.1"/>
    </source>
</evidence>
<feature type="transmembrane region" description="Helical" evidence="7">
    <location>
        <begin position="58"/>
        <end position="78"/>
    </location>
</feature>
<keyword evidence="5 7" id="KW-0472">Membrane</keyword>
<feature type="transmembrane region" description="Helical" evidence="7">
    <location>
        <begin position="256"/>
        <end position="275"/>
    </location>
</feature>
<evidence type="ECO:0000256" key="5">
    <source>
        <dbReference type="ARBA" id="ARBA00023136"/>
    </source>
</evidence>
<dbReference type="Pfam" id="PF07690">
    <property type="entry name" value="MFS_1"/>
    <property type="match status" value="1"/>
</dbReference>
<gene>
    <name evidence="9" type="ORF">SAMN04489747_3670</name>
</gene>
<dbReference type="InterPro" id="IPR050930">
    <property type="entry name" value="MFS_Vesicular_Transporter"/>
</dbReference>
<dbReference type="STRING" id="675864.SAMN04489747_3670"/>
<feature type="transmembrane region" description="Helical" evidence="7">
    <location>
        <begin position="372"/>
        <end position="391"/>
    </location>
</feature>
<feature type="transmembrane region" description="Helical" evidence="7">
    <location>
        <begin position="345"/>
        <end position="366"/>
    </location>
</feature>
<protein>
    <submittedName>
        <fullName evidence="9">Predicted arabinose efflux permease, MFS family</fullName>
    </submittedName>
</protein>
<accession>A0A1G7DQM1</accession>
<keyword evidence="2" id="KW-0813">Transport</keyword>
<dbReference type="InterPro" id="IPR011701">
    <property type="entry name" value="MFS"/>
</dbReference>
<dbReference type="CDD" id="cd17325">
    <property type="entry name" value="MFS_MdtG_SLC18_like"/>
    <property type="match status" value="1"/>
</dbReference>
<dbReference type="PROSITE" id="PS50850">
    <property type="entry name" value="MFS"/>
    <property type="match status" value="1"/>
</dbReference>
<proteinExistence type="predicted"/>
<sequence length="429" mass="42627">MVVTRSVGDWLRRRNELPRSVLVLGAIAFAVAVGFGVMVPVLPVYAQSFGVGTFEASAVISAFALARLVAAPAVGPLIDRFGERPVLVVGVLVVAASTAAAALAPAYWPFLVLRGVGGLGSAMFTVSSMTLLLNTVPAALRGRAAGFFQGGFLLGGMAGPAIGGVLAGISLTAPFWFYSATLTVAGMIGLVVLRSSGRDRSTASGDDVRPMSVVLADPRYQAALVAGLAQGWTSFGVRSALVPLLVVGALGRDPSWTGIAFAVSAVVQTAALAPVGRFVDTVGRRPAMVAGGLVAAAAMTGVSFAGNVWVLIAALAVYGIGAALLGTAPAAAVGDAAGGRSGTPVAVFSMVSDLGAIVGPLLAGWIADQGSYPLAFGVGSAIFVLGSVLALRMPPGVPGAAEPSPAAPITPEGPSPEGPSPETGSAASR</sequence>
<evidence type="ECO:0000256" key="7">
    <source>
        <dbReference type="SAM" id="Phobius"/>
    </source>
</evidence>
<dbReference type="InterPro" id="IPR001958">
    <property type="entry name" value="Tet-R_TetA/multi-R_MdtG-like"/>
</dbReference>
<feature type="compositionally biased region" description="Low complexity" evidence="6">
    <location>
        <begin position="420"/>
        <end position="429"/>
    </location>
</feature>
<evidence type="ECO:0000256" key="3">
    <source>
        <dbReference type="ARBA" id="ARBA00022692"/>
    </source>
</evidence>
<reference evidence="9 10" key="1">
    <citation type="submission" date="2016-10" db="EMBL/GenBank/DDBJ databases">
        <authorList>
            <person name="de Groot N.N."/>
        </authorList>
    </citation>
    <scope>NUCLEOTIDE SEQUENCE [LARGE SCALE GENOMIC DNA]</scope>
    <source>
        <strain evidence="9 10">MON 2.2</strain>
    </source>
</reference>
<feature type="transmembrane region" description="Helical" evidence="7">
    <location>
        <begin position="222"/>
        <end position="250"/>
    </location>
</feature>
<name>A0A1G7DQM1_9ACTN</name>
<evidence type="ECO:0000256" key="4">
    <source>
        <dbReference type="ARBA" id="ARBA00022989"/>
    </source>
</evidence>
<dbReference type="SUPFAM" id="SSF103473">
    <property type="entry name" value="MFS general substrate transporter"/>
    <property type="match status" value="1"/>
</dbReference>
<evidence type="ECO:0000256" key="1">
    <source>
        <dbReference type="ARBA" id="ARBA00004651"/>
    </source>
</evidence>
<feature type="transmembrane region" description="Helical" evidence="7">
    <location>
        <begin position="85"/>
        <end position="108"/>
    </location>
</feature>
<feature type="transmembrane region" description="Helical" evidence="7">
    <location>
        <begin position="287"/>
        <end position="305"/>
    </location>
</feature>
<feature type="compositionally biased region" description="Pro residues" evidence="6">
    <location>
        <begin position="405"/>
        <end position="419"/>
    </location>
</feature>
<comment type="subcellular location">
    <subcellularLocation>
        <location evidence="1">Cell membrane</location>
        <topology evidence="1">Multi-pass membrane protein</topology>
    </subcellularLocation>
</comment>
<dbReference type="Proteomes" id="UP000198546">
    <property type="component" value="Chromosome i"/>
</dbReference>
<dbReference type="GO" id="GO:0005886">
    <property type="term" value="C:plasma membrane"/>
    <property type="evidence" value="ECO:0007669"/>
    <property type="project" value="UniProtKB-SubCell"/>
</dbReference>
<dbReference type="PRINTS" id="PR01035">
    <property type="entry name" value="TCRTETA"/>
</dbReference>
<dbReference type="InterPro" id="IPR036259">
    <property type="entry name" value="MFS_trans_sf"/>
</dbReference>
<keyword evidence="10" id="KW-1185">Reference proteome</keyword>
<evidence type="ECO:0000256" key="2">
    <source>
        <dbReference type="ARBA" id="ARBA00022448"/>
    </source>
</evidence>
<evidence type="ECO:0000259" key="8">
    <source>
        <dbReference type="PROSITE" id="PS50850"/>
    </source>
</evidence>
<feature type="transmembrane region" description="Helical" evidence="7">
    <location>
        <begin position="175"/>
        <end position="193"/>
    </location>
</feature>
<feature type="transmembrane region" description="Helical" evidence="7">
    <location>
        <begin position="120"/>
        <end position="140"/>
    </location>
</feature>
<dbReference type="GO" id="GO:0022857">
    <property type="term" value="F:transmembrane transporter activity"/>
    <property type="evidence" value="ECO:0007669"/>
    <property type="project" value="InterPro"/>
</dbReference>
<dbReference type="PANTHER" id="PTHR23506">
    <property type="entry name" value="GH10249P"/>
    <property type="match status" value="1"/>
</dbReference>
<dbReference type="EMBL" id="LT629688">
    <property type="protein sequence ID" value="SDE53476.1"/>
    <property type="molecule type" value="Genomic_DNA"/>
</dbReference>
<feature type="transmembrane region" description="Helical" evidence="7">
    <location>
        <begin position="21"/>
        <end position="46"/>
    </location>
</feature>
<keyword evidence="3 7" id="KW-0812">Transmembrane</keyword>
<organism evidence="9 10">
    <name type="scientific">Auraticoccus monumenti</name>
    <dbReference type="NCBI Taxonomy" id="675864"/>
    <lineage>
        <taxon>Bacteria</taxon>
        <taxon>Bacillati</taxon>
        <taxon>Actinomycetota</taxon>
        <taxon>Actinomycetes</taxon>
        <taxon>Propionibacteriales</taxon>
        <taxon>Propionibacteriaceae</taxon>
        <taxon>Auraticoccus</taxon>
    </lineage>
</organism>
<feature type="transmembrane region" description="Helical" evidence="7">
    <location>
        <begin position="311"/>
        <end position="333"/>
    </location>
</feature>
<dbReference type="PANTHER" id="PTHR23506:SF23">
    <property type="entry name" value="GH10249P"/>
    <property type="match status" value="1"/>
</dbReference>
<dbReference type="Gene3D" id="1.20.1250.20">
    <property type="entry name" value="MFS general substrate transporter like domains"/>
    <property type="match status" value="2"/>
</dbReference>
<evidence type="ECO:0000313" key="10">
    <source>
        <dbReference type="Proteomes" id="UP000198546"/>
    </source>
</evidence>
<dbReference type="RefSeq" id="WP_231946385.1">
    <property type="nucleotide sequence ID" value="NZ_LT629688.1"/>
</dbReference>
<feature type="domain" description="Major facilitator superfamily (MFS) profile" evidence="8">
    <location>
        <begin position="20"/>
        <end position="398"/>
    </location>
</feature>
<evidence type="ECO:0000256" key="6">
    <source>
        <dbReference type="SAM" id="MobiDB-lite"/>
    </source>
</evidence>